<accession>A0ABN2FZD6</accession>
<comment type="similarity">
    <text evidence="1">Belongs to the ROK (NagC/XylR) family.</text>
</comment>
<dbReference type="Pfam" id="PF00480">
    <property type="entry name" value="ROK"/>
    <property type="match status" value="1"/>
</dbReference>
<dbReference type="InterPro" id="IPR036388">
    <property type="entry name" value="WH-like_DNA-bd_sf"/>
</dbReference>
<name>A0ABN2FZD6_9ACTN</name>
<comment type="caution">
    <text evidence="2">The sequence shown here is derived from an EMBL/GenBank/DDBJ whole genome shotgun (WGS) entry which is preliminary data.</text>
</comment>
<sequence length="404" mass="42994">MSQPDQQPGTPGRSQLNLLRELSDQAVLEAIFRDGPITRPEIAEHTGLSKPTVSEAVRRLMQARLVRPMGVRAGKPGRSPVSYAVDDAAGFVVGVDIGGSNIRVGAVDIYGEKLAELEQRTDTNSTRAVARQVYDMVRDAVRTAGATHGQLLALGVSTPGVVDPVTRRVTSLAYNISPDGAYDPLALIRDRYEVPLLVDNNINLSAIGEKWRGLATGVSDFVFISIGAGVGMGIVLSDELVRGAHGAAGEICYLPFTGDPFDHRHRMHGAFEDEVGAAGVMAAAQAREDWIGEQPRTVEELFSRTETEPAAREIVQSEALKVGTAIASVCAMLDPAVVVLGGGIGSNPALLRPVRETTAALLPLTARIETSMLREQAALHGAMAIALREARDTLFRRGVRAAAL</sequence>
<dbReference type="InterPro" id="IPR000600">
    <property type="entry name" value="ROK"/>
</dbReference>
<dbReference type="InterPro" id="IPR043129">
    <property type="entry name" value="ATPase_NBD"/>
</dbReference>
<dbReference type="Pfam" id="PF13412">
    <property type="entry name" value="HTH_24"/>
    <property type="match status" value="1"/>
</dbReference>
<evidence type="ECO:0000256" key="1">
    <source>
        <dbReference type="ARBA" id="ARBA00006479"/>
    </source>
</evidence>
<reference evidence="2 3" key="1">
    <citation type="journal article" date="2019" name="Int. J. Syst. Evol. Microbiol.">
        <title>The Global Catalogue of Microorganisms (GCM) 10K type strain sequencing project: providing services to taxonomists for standard genome sequencing and annotation.</title>
        <authorList>
            <consortium name="The Broad Institute Genomics Platform"/>
            <consortium name="The Broad Institute Genome Sequencing Center for Infectious Disease"/>
            <person name="Wu L."/>
            <person name="Ma J."/>
        </authorList>
    </citation>
    <scope>NUCLEOTIDE SEQUENCE [LARGE SCALE GENOMIC DNA]</scope>
    <source>
        <strain evidence="2 3">JCM 14718</strain>
    </source>
</reference>
<dbReference type="SUPFAM" id="SSF46785">
    <property type="entry name" value="Winged helix' DNA-binding domain"/>
    <property type="match status" value="1"/>
</dbReference>
<dbReference type="CDD" id="cd23763">
    <property type="entry name" value="ASKHA_ATPase_ROK"/>
    <property type="match status" value="1"/>
</dbReference>
<evidence type="ECO:0000313" key="2">
    <source>
        <dbReference type="EMBL" id="GAA1662601.1"/>
    </source>
</evidence>
<dbReference type="Gene3D" id="1.10.10.10">
    <property type="entry name" value="Winged helix-like DNA-binding domain superfamily/Winged helix DNA-binding domain"/>
    <property type="match status" value="1"/>
</dbReference>
<dbReference type="InterPro" id="IPR011991">
    <property type="entry name" value="ArsR-like_HTH"/>
</dbReference>
<dbReference type="PANTHER" id="PTHR18964">
    <property type="entry name" value="ROK (REPRESSOR, ORF, KINASE) FAMILY"/>
    <property type="match status" value="1"/>
</dbReference>
<dbReference type="Proteomes" id="UP001500618">
    <property type="component" value="Unassembled WGS sequence"/>
</dbReference>
<dbReference type="PANTHER" id="PTHR18964:SF149">
    <property type="entry name" value="BIFUNCTIONAL UDP-N-ACETYLGLUCOSAMINE 2-EPIMERASE_N-ACETYLMANNOSAMINE KINASE"/>
    <property type="match status" value="1"/>
</dbReference>
<dbReference type="SUPFAM" id="SSF53067">
    <property type="entry name" value="Actin-like ATPase domain"/>
    <property type="match status" value="1"/>
</dbReference>
<dbReference type="InterPro" id="IPR036390">
    <property type="entry name" value="WH_DNA-bd_sf"/>
</dbReference>
<dbReference type="EMBL" id="BAAANY010000003">
    <property type="protein sequence ID" value="GAA1662601.1"/>
    <property type="molecule type" value="Genomic_DNA"/>
</dbReference>
<protein>
    <submittedName>
        <fullName evidence="2">ROK family protein</fullName>
    </submittedName>
</protein>
<dbReference type="RefSeq" id="WP_344307569.1">
    <property type="nucleotide sequence ID" value="NZ_BAAANY010000003.1"/>
</dbReference>
<organism evidence="2 3">
    <name type="scientific">Fodinicola feengrottensis</name>
    <dbReference type="NCBI Taxonomy" id="435914"/>
    <lineage>
        <taxon>Bacteria</taxon>
        <taxon>Bacillati</taxon>
        <taxon>Actinomycetota</taxon>
        <taxon>Actinomycetes</taxon>
        <taxon>Mycobacteriales</taxon>
        <taxon>Fodinicola</taxon>
    </lineage>
</organism>
<gene>
    <name evidence="2" type="ORF">GCM10009765_10090</name>
</gene>
<proteinExistence type="inferred from homology"/>
<dbReference type="Gene3D" id="3.30.420.40">
    <property type="match status" value="2"/>
</dbReference>
<evidence type="ECO:0000313" key="3">
    <source>
        <dbReference type="Proteomes" id="UP001500618"/>
    </source>
</evidence>
<keyword evidence="3" id="KW-1185">Reference proteome</keyword>
<dbReference type="CDD" id="cd00090">
    <property type="entry name" value="HTH_ARSR"/>
    <property type="match status" value="1"/>
</dbReference>